<feature type="modified residue" description="4-aspartylphosphate" evidence="1">
    <location>
        <position position="60"/>
    </location>
</feature>
<dbReference type="EMBL" id="BAABGY010000008">
    <property type="protein sequence ID" value="GAA4335314.1"/>
    <property type="molecule type" value="Genomic_DNA"/>
</dbReference>
<dbReference type="InterPro" id="IPR046947">
    <property type="entry name" value="LytR-like"/>
</dbReference>
<dbReference type="InterPro" id="IPR011006">
    <property type="entry name" value="CheY-like_superfamily"/>
</dbReference>
<dbReference type="PANTHER" id="PTHR37299">
    <property type="entry name" value="TRANSCRIPTIONAL REGULATOR-RELATED"/>
    <property type="match status" value="1"/>
</dbReference>
<dbReference type="InterPro" id="IPR001789">
    <property type="entry name" value="Sig_transdc_resp-reg_receiver"/>
</dbReference>
<evidence type="ECO:0000259" key="2">
    <source>
        <dbReference type="PROSITE" id="PS50110"/>
    </source>
</evidence>
<evidence type="ECO:0000256" key="1">
    <source>
        <dbReference type="PROSITE-ProRule" id="PRU00169"/>
    </source>
</evidence>
<dbReference type="PANTHER" id="PTHR37299:SF1">
    <property type="entry name" value="STAGE 0 SPORULATION PROTEIN A HOMOLOG"/>
    <property type="match status" value="1"/>
</dbReference>
<gene>
    <name evidence="3" type="ORF">GCM10023184_30000</name>
</gene>
<keyword evidence="1" id="KW-0597">Phosphoprotein</keyword>
<organism evidence="3 4">
    <name type="scientific">Flaviaesturariibacter amylovorans</name>
    <dbReference type="NCBI Taxonomy" id="1084520"/>
    <lineage>
        <taxon>Bacteria</taxon>
        <taxon>Pseudomonadati</taxon>
        <taxon>Bacteroidota</taxon>
        <taxon>Chitinophagia</taxon>
        <taxon>Chitinophagales</taxon>
        <taxon>Chitinophagaceae</taxon>
        <taxon>Flaviaestuariibacter</taxon>
    </lineage>
</organism>
<reference evidence="4" key="1">
    <citation type="journal article" date="2019" name="Int. J. Syst. Evol. Microbiol.">
        <title>The Global Catalogue of Microorganisms (GCM) 10K type strain sequencing project: providing services to taxonomists for standard genome sequencing and annotation.</title>
        <authorList>
            <consortium name="The Broad Institute Genomics Platform"/>
            <consortium name="The Broad Institute Genome Sequencing Center for Infectious Disease"/>
            <person name="Wu L."/>
            <person name="Ma J."/>
        </authorList>
    </citation>
    <scope>NUCLEOTIDE SEQUENCE [LARGE SCALE GENOMIC DNA]</scope>
    <source>
        <strain evidence="4">JCM 17919</strain>
    </source>
</reference>
<dbReference type="Pfam" id="PF00072">
    <property type="entry name" value="Response_reg"/>
    <property type="match status" value="1"/>
</dbReference>
<sequence>MAKTSDAIKVVHVEDNAIDRANMARLIENSDSFVLVRQFDNCADALSYIEATPPDLVIFDIHFEEGTSLPFAKKVMEMDLPFAFVSSHDQFALQSYDLGGIHYIVKPITSEQLEAIGRRVQQVKQVDPVERVLSNIKDALHRPSRIIVNAQNRITVLQLADVVYVQADGAYSSFYLLNGDVVVSSKPTNHYEEDILKNDDFIRVHRKYIINQRHLLNIEKKRLNAVFNFSNGLHITLNKFRREDLL</sequence>
<keyword evidence="3" id="KW-0238">DNA-binding</keyword>
<proteinExistence type="predicted"/>
<accession>A0ABP8H7G8</accession>
<evidence type="ECO:0000313" key="3">
    <source>
        <dbReference type="EMBL" id="GAA4335314.1"/>
    </source>
</evidence>
<dbReference type="GO" id="GO:0003677">
    <property type="term" value="F:DNA binding"/>
    <property type="evidence" value="ECO:0007669"/>
    <property type="project" value="UniProtKB-KW"/>
</dbReference>
<dbReference type="SUPFAM" id="SSF52172">
    <property type="entry name" value="CheY-like"/>
    <property type="match status" value="1"/>
</dbReference>
<protein>
    <submittedName>
        <fullName evidence="3">LytTR family DNA-binding domain-containing protein</fullName>
    </submittedName>
</protein>
<dbReference type="Proteomes" id="UP001501725">
    <property type="component" value="Unassembled WGS sequence"/>
</dbReference>
<dbReference type="SMART" id="SM00850">
    <property type="entry name" value="LytTR"/>
    <property type="match status" value="1"/>
</dbReference>
<dbReference type="Gene3D" id="2.40.50.1020">
    <property type="entry name" value="LytTr DNA-binding domain"/>
    <property type="match status" value="1"/>
</dbReference>
<feature type="domain" description="Response regulatory" evidence="2">
    <location>
        <begin position="9"/>
        <end position="121"/>
    </location>
</feature>
<evidence type="ECO:0000313" key="4">
    <source>
        <dbReference type="Proteomes" id="UP001501725"/>
    </source>
</evidence>
<dbReference type="RefSeq" id="WP_345256562.1">
    <property type="nucleotide sequence ID" value="NZ_BAABGY010000008.1"/>
</dbReference>
<dbReference type="PROSITE" id="PS50110">
    <property type="entry name" value="RESPONSE_REGULATORY"/>
    <property type="match status" value="1"/>
</dbReference>
<dbReference type="Pfam" id="PF04397">
    <property type="entry name" value="LytTR"/>
    <property type="match status" value="1"/>
</dbReference>
<dbReference type="SMART" id="SM00448">
    <property type="entry name" value="REC"/>
    <property type="match status" value="1"/>
</dbReference>
<comment type="caution">
    <text evidence="3">The sequence shown here is derived from an EMBL/GenBank/DDBJ whole genome shotgun (WGS) entry which is preliminary data.</text>
</comment>
<dbReference type="Gene3D" id="3.40.50.2300">
    <property type="match status" value="1"/>
</dbReference>
<keyword evidence="4" id="KW-1185">Reference proteome</keyword>
<dbReference type="InterPro" id="IPR007492">
    <property type="entry name" value="LytTR_DNA-bd_dom"/>
</dbReference>
<name>A0ABP8H7G8_9BACT</name>